<dbReference type="InterPro" id="IPR015943">
    <property type="entry name" value="WD40/YVTN_repeat-like_dom_sf"/>
</dbReference>
<dbReference type="InterPro" id="IPR036322">
    <property type="entry name" value="WD40_repeat_dom_sf"/>
</dbReference>
<keyword evidence="1" id="KW-0853">WD repeat</keyword>
<dbReference type="PROSITE" id="PS50082">
    <property type="entry name" value="WD_REPEATS_2"/>
    <property type="match status" value="1"/>
</dbReference>
<dbReference type="Gene3D" id="2.130.10.10">
    <property type="entry name" value="YVTN repeat-like/Quinoprotein amine dehydrogenase"/>
    <property type="match status" value="2"/>
</dbReference>
<proteinExistence type="predicted"/>
<name>A0A7N0V6D0_KALFE</name>
<dbReference type="Pfam" id="PF00400">
    <property type="entry name" value="WD40"/>
    <property type="match status" value="2"/>
</dbReference>
<evidence type="ECO:0000256" key="2">
    <source>
        <dbReference type="SAM" id="MobiDB-lite"/>
    </source>
</evidence>
<dbReference type="OMA" id="VLHATWH"/>
<dbReference type="PANTHER" id="PTHR47232">
    <property type="entry name" value="TRANSDUCIN FAMILY PROTEIN / WD-40 REPEAT FAMILY PROTEIN"/>
    <property type="match status" value="1"/>
</dbReference>
<dbReference type="Proteomes" id="UP000594263">
    <property type="component" value="Unplaced"/>
</dbReference>
<dbReference type="InterPro" id="IPR001680">
    <property type="entry name" value="WD40_rpt"/>
</dbReference>
<evidence type="ECO:0000256" key="1">
    <source>
        <dbReference type="PROSITE-ProRule" id="PRU00221"/>
    </source>
</evidence>
<organism evidence="3 4">
    <name type="scientific">Kalanchoe fedtschenkoi</name>
    <name type="common">Lavender scallops</name>
    <name type="synonym">South American air plant</name>
    <dbReference type="NCBI Taxonomy" id="63787"/>
    <lineage>
        <taxon>Eukaryota</taxon>
        <taxon>Viridiplantae</taxon>
        <taxon>Streptophyta</taxon>
        <taxon>Embryophyta</taxon>
        <taxon>Tracheophyta</taxon>
        <taxon>Spermatophyta</taxon>
        <taxon>Magnoliopsida</taxon>
        <taxon>eudicotyledons</taxon>
        <taxon>Gunneridae</taxon>
        <taxon>Pentapetalae</taxon>
        <taxon>Saxifragales</taxon>
        <taxon>Crassulaceae</taxon>
        <taxon>Kalanchoe</taxon>
    </lineage>
</organism>
<feature type="region of interest" description="Disordered" evidence="2">
    <location>
        <begin position="142"/>
        <end position="161"/>
    </location>
</feature>
<dbReference type="PANTHER" id="PTHR47232:SF1">
    <property type="entry name" value="TRANSDUCIN FAMILY PROTEIN _ WD-40 REPEAT FAMILY PROTEIN"/>
    <property type="match status" value="1"/>
</dbReference>
<dbReference type="SMART" id="SM00320">
    <property type="entry name" value="WD40"/>
    <property type="match status" value="6"/>
</dbReference>
<evidence type="ECO:0000313" key="3">
    <source>
        <dbReference type="EnsemblPlants" id="Kaladp0099s0116.1.v1.1"/>
    </source>
</evidence>
<keyword evidence="4" id="KW-1185">Reference proteome</keyword>
<dbReference type="AlphaFoldDB" id="A0A7N0V6D0"/>
<dbReference type="SUPFAM" id="SSF50978">
    <property type="entry name" value="WD40 repeat-like"/>
    <property type="match status" value="1"/>
</dbReference>
<evidence type="ECO:0000313" key="4">
    <source>
        <dbReference type="Proteomes" id="UP000594263"/>
    </source>
</evidence>
<feature type="region of interest" description="Disordered" evidence="2">
    <location>
        <begin position="54"/>
        <end position="133"/>
    </location>
</feature>
<feature type="compositionally biased region" description="Basic and acidic residues" evidence="2">
    <location>
        <begin position="142"/>
        <end position="155"/>
    </location>
</feature>
<sequence>MAGESREDENGRREEAEEALVALIDHRTREVEHLRDRRSHYQSMLEEAEKKLADSESKLIRLRRSGNAQPSKPAKESKLAEVARKSSPARNGGVFSKRDSQSTPTESPNKKAKVSQPVQGADSSRKVSAHDGLPAHVAATNVRRESEVRGTADRGTKRKLDKKEHQELIPLIRSCSSPVAIKCHANTLVASQHKRKLRSLALCPANNQLFATSALDGVINLWQIHARGSGANVLSSTDCASLKGRRWAEDIAWHPEGNSLFSVYSADGGDSQVSILNLNERKEKARVSFIDEKPHFKGIINSIAFMPWDTVCFATAGSDHAAILWKEQDEVNSWKPKALHRNMHSSAVMGIAGLQHKHIIVSVGADRRIIGFDSGAGRADFKHQLDIKCIGVLPNPCDFNLFMVQTGAHAKQLRLFDIRLRQTELHSFGWEQSSSDTQSALINQAWSPDGLYVSSGSADPLIHIFDIRFNSPKPSQSLKAHHKRVFKAIWHDSLPLLISISSDLNIGLHKI</sequence>
<feature type="repeat" description="WD" evidence="1">
    <location>
        <begin position="190"/>
        <end position="224"/>
    </location>
</feature>
<protein>
    <submittedName>
        <fullName evidence="3">Uncharacterized protein</fullName>
    </submittedName>
</protein>
<dbReference type="Gramene" id="Kaladp0099s0116.1.v1.1">
    <property type="protein sequence ID" value="Kaladp0099s0116.1.v1.1"/>
    <property type="gene ID" value="Kaladp0099s0116.v1.1"/>
</dbReference>
<accession>A0A7N0V6D0</accession>
<dbReference type="EnsemblPlants" id="Kaladp0099s0116.1.v1.1">
    <property type="protein sequence ID" value="Kaladp0099s0116.1.v1.1"/>
    <property type="gene ID" value="Kaladp0099s0116.v1.1"/>
</dbReference>
<reference evidence="3" key="1">
    <citation type="submission" date="2021-01" db="UniProtKB">
        <authorList>
            <consortium name="EnsemblPlants"/>
        </authorList>
    </citation>
    <scope>IDENTIFICATION</scope>
</reference>
<feature type="compositionally biased region" description="Basic and acidic residues" evidence="2">
    <location>
        <begin position="73"/>
        <end position="84"/>
    </location>
</feature>